<dbReference type="AlphaFoldDB" id="A0A4R3TK69"/>
<protein>
    <submittedName>
        <fullName evidence="4">Response regulator receiver modulated diguanylate cyclase</fullName>
    </submittedName>
</protein>
<evidence type="ECO:0000313" key="4">
    <source>
        <dbReference type="EMBL" id="TCU62720.1"/>
    </source>
</evidence>
<dbReference type="GO" id="GO:1902201">
    <property type="term" value="P:negative regulation of bacterial-type flagellum-dependent cell motility"/>
    <property type="evidence" value="ECO:0007669"/>
    <property type="project" value="TreeGrafter"/>
</dbReference>
<evidence type="ECO:0000256" key="1">
    <source>
        <dbReference type="PROSITE-ProRule" id="PRU00169"/>
    </source>
</evidence>
<dbReference type="GO" id="GO:0005886">
    <property type="term" value="C:plasma membrane"/>
    <property type="evidence" value="ECO:0007669"/>
    <property type="project" value="TreeGrafter"/>
</dbReference>
<evidence type="ECO:0000259" key="2">
    <source>
        <dbReference type="PROSITE" id="PS50110"/>
    </source>
</evidence>
<dbReference type="Gene3D" id="3.40.50.2300">
    <property type="match status" value="1"/>
</dbReference>
<proteinExistence type="predicted"/>
<evidence type="ECO:0000313" key="5">
    <source>
        <dbReference type="Proteomes" id="UP000295773"/>
    </source>
</evidence>
<dbReference type="SMART" id="SM00448">
    <property type="entry name" value="REC"/>
    <property type="match status" value="1"/>
</dbReference>
<reference evidence="4 5" key="1">
    <citation type="submission" date="2019-03" db="EMBL/GenBank/DDBJ databases">
        <title>Genomic Encyclopedia of Type Strains, Phase IV (KMG-IV): sequencing the most valuable type-strain genomes for metagenomic binning, comparative biology and taxonomic classification.</title>
        <authorList>
            <person name="Goeker M."/>
        </authorList>
    </citation>
    <scope>NUCLEOTIDE SEQUENCE [LARGE SCALE GENOMIC DNA]</scope>
    <source>
        <strain evidence="4 5">DSM 29481</strain>
    </source>
</reference>
<dbReference type="InterPro" id="IPR029787">
    <property type="entry name" value="Nucleotide_cyclase"/>
</dbReference>
<dbReference type="RefSeq" id="WP_008688928.1">
    <property type="nucleotide sequence ID" value="NZ_AP024510.1"/>
</dbReference>
<evidence type="ECO:0000259" key="3">
    <source>
        <dbReference type="PROSITE" id="PS50887"/>
    </source>
</evidence>
<dbReference type="GO" id="GO:0043709">
    <property type="term" value="P:cell adhesion involved in single-species biofilm formation"/>
    <property type="evidence" value="ECO:0007669"/>
    <property type="project" value="TreeGrafter"/>
</dbReference>
<dbReference type="SMART" id="SM00267">
    <property type="entry name" value="GGDEF"/>
    <property type="match status" value="1"/>
</dbReference>
<dbReference type="InterPro" id="IPR000160">
    <property type="entry name" value="GGDEF_dom"/>
</dbReference>
<dbReference type="GO" id="GO:0000160">
    <property type="term" value="P:phosphorelay signal transduction system"/>
    <property type="evidence" value="ECO:0007669"/>
    <property type="project" value="InterPro"/>
</dbReference>
<dbReference type="NCBIfam" id="TIGR00254">
    <property type="entry name" value="GGDEF"/>
    <property type="match status" value="1"/>
</dbReference>
<dbReference type="GeneID" id="73795347"/>
<dbReference type="Proteomes" id="UP000295773">
    <property type="component" value="Unassembled WGS sequence"/>
</dbReference>
<keyword evidence="5" id="KW-1185">Reference proteome</keyword>
<dbReference type="InterPro" id="IPR043128">
    <property type="entry name" value="Rev_trsase/Diguanyl_cyclase"/>
</dbReference>
<feature type="domain" description="Response regulatory" evidence="2">
    <location>
        <begin position="6"/>
        <end position="121"/>
    </location>
</feature>
<gene>
    <name evidence="4" type="ORF">EDD61_103135</name>
</gene>
<feature type="modified residue" description="4-aspartylphosphate" evidence="1">
    <location>
        <position position="55"/>
    </location>
</feature>
<sequence>MEKNGKILVVDDSIMITSQVERILKSETMELKIAHDGKQAMQTVMDFQPDLILLDVELPDTNGFTLYEEIQKRAPQNTKIIFLTSRDDHDAVLTGMTLGASDYIKKPFDADELLIRIMSQLRTKHKEDELQKMEEKASVLHNLAFRDALTGLLNRNYVDQKLKNTLDINIPMMLIIADIDDFKYVNDYFGHEIGDMVLIGIASTLAATAAKWEVIRWGGEEFLIVFKGVTQQDCTEVAEQIRYAVEHLPFHSNGEDFHCTLTQGITCYDHALTFSENVEMADKALYYGKRHGKNCFICYEHMKDLKAGEVL</sequence>
<keyword evidence="1" id="KW-0597">Phosphoprotein</keyword>
<dbReference type="InterPro" id="IPR050469">
    <property type="entry name" value="Diguanylate_Cyclase"/>
</dbReference>
<dbReference type="Gene3D" id="3.30.70.270">
    <property type="match status" value="1"/>
</dbReference>
<dbReference type="PROSITE" id="PS50110">
    <property type="entry name" value="RESPONSE_REGULATORY"/>
    <property type="match status" value="1"/>
</dbReference>
<dbReference type="SUPFAM" id="SSF55073">
    <property type="entry name" value="Nucleotide cyclase"/>
    <property type="match status" value="1"/>
</dbReference>
<dbReference type="InterPro" id="IPR011006">
    <property type="entry name" value="CheY-like_superfamily"/>
</dbReference>
<organism evidence="4 5">
    <name type="scientific">Longicatena caecimuris</name>
    <dbReference type="NCBI Taxonomy" id="1796635"/>
    <lineage>
        <taxon>Bacteria</taxon>
        <taxon>Bacillati</taxon>
        <taxon>Bacillota</taxon>
        <taxon>Erysipelotrichia</taxon>
        <taxon>Erysipelotrichales</taxon>
        <taxon>Erysipelotrichaceae</taxon>
        <taxon>Longicatena</taxon>
    </lineage>
</organism>
<dbReference type="PANTHER" id="PTHR45138">
    <property type="entry name" value="REGULATORY COMPONENTS OF SENSORY TRANSDUCTION SYSTEM"/>
    <property type="match status" value="1"/>
</dbReference>
<dbReference type="SUPFAM" id="SSF52172">
    <property type="entry name" value="CheY-like"/>
    <property type="match status" value="1"/>
</dbReference>
<dbReference type="GO" id="GO:0052621">
    <property type="term" value="F:diguanylate cyclase activity"/>
    <property type="evidence" value="ECO:0007669"/>
    <property type="project" value="TreeGrafter"/>
</dbReference>
<dbReference type="PANTHER" id="PTHR45138:SF9">
    <property type="entry name" value="DIGUANYLATE CYCLASE DGCM-RELATED"/>
    <property type="match status" value="1"/>
</dbReference>
<dbReference type="Pfam" id="PF00990">
    <property type="entry name" value="GGDEF"/>
    <property type="match status" value="1"/>
</dbReference>
<dbReference type="EMBL" id="SMBP01000003">
    <property type="protein sequence ID" value="TCU62720.1"/>
    <property type="molecule type" value="Genomic_DNA"/>
</dbReference>
<dbReference type="InterPro" id="IPR001789">
    <property type="entry name" value="Sig_transdc_resp-reg_receiver"/>
</dbReference>
<feature type="domain" description="GGDEF" evidence="3">
    <location>
        <begin position="170"/>
        <end position="301"/>
    </location>
</feature>
<comment type="caution">
    <text evidence="4">The sequence shown here is derived from an EMBL/GenBank/DDBJ whole genome shotgun (WGS) entry which is preliminary data.</text>
</comment>
<name>A0A4R3TK69_9FIRM</name>
<dbReference type="CDD" id="cd01949">
    <property type="entry name" value="GGDEF"/>
    <property type="match status" value="1"/>
</dbReference>
<dbReference type="PROSITE" id="PS50887">
    <property type="entry name" value="GGDEF"/>
    <property type="match status" value="1"/>
</dbReference>
<accession>A0A4R3TK69</accession>
<dbReference type="Pfam" id="PF00072">
    <property type="entry name" value="Response_reg"/>
    <property type="match status" value="1"/>
</dbReference>